<evidence type="ECO:0000313" key="2">
    <source>
        <dbReference type="Proteomes" id="UP000616151"/>
    </source>
</evidence>
<accession>A0ACC5RDN0</accession>
<comment type="caution">
    <text evidence="1">The sequence shown here is derived from an EMBL/GenBank/DDBJ whole genome shotgun (WGS) entry which is preliminary data.</text>
</comment>
<proteinExistence type="predicted"/>
<protein>
    <submittedName>
        <fullName evidence="1">Sel1 repeat family protein</fullName>
    </submittedName>
</protein>
<gene>
    <name evidence="1" type="ORF">JHL16_30880</name>
</gene>
<dbReference type="Proteomes" id="UP000616151">
    <property type="component" value="Unassembled WGS sequence"/>
</dbReference>
<sequence length="256" mass="27992">MSGLETPTPPRDLLAAAEAGDAEAQTNLGRWYAENLPGSPHAWSWFQRAADQGLLRAMHNLGVVAYEMGNKDLAIEWFGKAAARNWLNSMCPLGRLLEEMNDVSGAFEILDRGARGGNFDSQEALCDLILKKEIESHYDLALFLTERAANDGHAFAQMRLGMMYHEGQGVERSPAQAAVWLLQAAQRGHPGAQVMIGGFYHLGIGVEVNRLAAMRFLLLSAAQGNETAHAYLPRVRTDLTVQEKAQLDSEMAEGGN</sequence>
<evidence type="ECO:0000313" key="1">
    <source>
        <dbReference type="EMBL" id="MBK1870811.1"/>
    </source>
</evidence>
<name>A0ACC5RDN0_9HYPH</name>
<organism evidence="1 2">
    <name type="scientific">Taklimakanibacter albus</name>
    <dbReference type="NCBI Taxonomy" id="2800327"/>
    <lineage>
        <taxon>Bacteria</taxon>
        <taxon>Pseudomonadati</taxon>
        <taxon>Pseudomonadota</taxon>
        <taxon>Alphaproteobacteria</taxon>
        <taxon>Hyphomicrobiales</taxon>
        <taxon>Aestuariivirgaceae</taxon>
        <taxon>Taklimakanibacter</taxon>
    </lineage>
</organism>
<dbReference type="EMBL" id="JAENHL010000008">
    <property type="protein sequence ID" value="MBK1870811.1"/>
    <property type="molecule type" value="Genomic_DNA"/>
</dbReference>
<keyword evidence="2" id="KW-1185">Reference proteome</keyword>
<reference evidence="1" key="1">
    <citation type="submission" date="2021-01" db="EMBL/GenBank/DDBJ databases">
        <authorList>
            <person name="Sun Q."/>
        </authorList>
    </citation>
    <scope>NUCLEOTIDE SEQUENCE</scope>
    <source>
        <strain evidence="1">YIM B02566</strain>
    </source>
</reference>